<dbReference type="AlphaFoldDB" id="A0A7J7JJP5"/>
<evidence type="ECO:0000256" key="2">
    <source>
        <dbReference type="SAM" id="Phobius"/>
    </source>
</evidence>
<gene>
    <name evidence="3" type="ORF">EB796_015431</name>
</gene>
<evidence type="ECO:0000256" key="1">
    <source>
        <dbReference type="SAM" id="MobiDB-lite"/>
    </source>
</evidence>
<protein>
    <submittedName>
        <fullName evidence="3">Uncharacterized protein</fullName>
    </submittedName>
</protein>
<feature type="region of interest" description="Disordered" evidence="1">
    <location>
        <begin position="1"/>
        <end position="23"/>
    </location>
</feature>
<evidence type="ECO:0000313" key="4">
    <source>
        <dbReference type="Proteomes" id="UP000593567"/>
    </source>
</evidence>
<keyword evidence="2" id="KW-0472">Membrane</keyword>
<dbReference type="Proteomes" id="UP000593567">
    <property type="component" value="Unassembled WGS sequence"/>
</dbReference>
<feature type="transmembrane region" description="Helical" evidence="2">
    <location>
        <begin position="88"/>
        <end position="114"/>
    </location>
</feature>
<dbReference type="InterPro" id="IPR036259">
    <property type="entry name" value="MFS_trans_sf"/>
</dbReference>
<comment type="caution">
    <text evidence="3">The sequence shown here is derived from an EMBL/GenBank/DDBJ whole genome shotgun (WGS) entry which is preliminary data.</text>
</comment>
<feature type="compositionally biased region" description="Polar residues" evidence="1">
    <location>
        <begin position="1"/>
        <end position="12"/>
    </location>
</feature>
<keyword evidence="2" id="KW-1133">Transmembrane helix</keyword>
<dbReference type="EMBL" id="VXIV02002312">
    <property type="protein sequence ID" value="KAF6026277.1"/>
    <property type="molecule type" value="Genomic_DNA"/>
</dbReference>
<name>A0A7J7JJP5_BUGNE</name>
<feature type="transmembrane region" description="Helical" evidence="2">
    <location>
        <begin position="49"/>
        <end position="68"/>
    </location>
</feature>
<organism evidence="3 4">
    <name type="scientific">Bugula neritina</name>
    <name type="common">Brown bryozoan</name>
    <name type="synonym">Sertularia neritina</name>
    <dbReference type="NCBI Taxonomy" id="10212"/>
    <lineage>
        <taxon>Eukaryota</taxon>
        <taxon>Metazoa</taxon>
        <taxon>Spiralia</taxon>
        <taxon>Lophotrochozoa</taxon>
        <taxon>Bryozoa</taxon>
        <taxon>Gymnolaemata</taxon>
        <taxon>Cheilostomatida</taxon>
        <taxon>Flustrina</taxon>
        <taxon>Buguloidea</taxon>
        <taxon>Bugulidae</taxon>
        <taxon>Bugula</taxon>
    </lineage>
</organism>
<accession>A0A7J7JJP5</accession>
<keyword evidence="4" id="KW-1185">Reference proteome</keyword>
<feature type="compositionally biased region" description="Basic and acidic residues" evidence="1">
    <location>
        <begin position="13"/>
        <end position="23"/>
    </location>
</feature>
<evidence type="ECO:0000313" key="3">
    <source>
        <dbReference type="EMBL" id="KAF6026277.1"/>
    </source>
</evidence>
<proteinExistence type="predicted"/>
<keyword evidence="2" id="KW-0812">Transmembrane</keyword>
<reference evidence="3" key="1">
    <citation type="submission" date="2020-06" db="EMBL/GenBank/DDBJ databases">
        <title>Draft genome of Bugula neritina, a colonial animal packing powerful symbionts and potential medicines.</title>
        <authorList>
            <person name="Rayko M."/>
        </authorList>
    </citation>
    <scope>NUCLEOTIDE SEQUENCE [LARGE SCALE GENOMIC DNA]</scope>
    <source>
        <strain evidence="3">Kwan_BN1</strain>
    </source>
</reference>
<sequence length="117" mass="12910">MTGQSSATNNSCSEDKQFNIEEPVNAKHDFVDNDNTESKRFSYTREQKFILLAACTGNFFAFSCASLPSPFLPLLNESHNKLELDGLIIGLFALIFLVVGPVCGRLVSAIIFLLSFI</sequence>
<dbReference type="SUPFAM" id="SSF103473">
    <property type="entry name" value="MFS general substrate transporter"/>
    <property type="match status" value="1"/>
</dbReference>